<sequence>MTSHNDARLAILNHLVEWLMLFTNTDELAEDELDELIEEATDQADLMLRSMSLEVTETHNDTITVNLQLVDIEPWLEEVLNEKFVEDTEL</sequence>
<evidence type="ECO:0000313" key="1">
    <source>
        <dbReference type="EMBL" id="SVB44958.1"/>
    </source>
</evidence>
<protein>
    <submittedName>
        <fullName evidence="1">Uncharacterized protein</fullName>
    </submittedName>
</protein>
<accession>A0A382E2T7</accession>
<reference evidence="1" key="1">
    <citation type="submission" date="2018-05" db="EMBL/GenBank/DDBJ databases">
        <authorList>
            <person name="Lanie J.A."/>
            <person name="Ng W.-L."/>
            <person name="Kazmierczak K.M."/>
            <person name="Andrzejewski T.M."/>
            <person name="Davidsen T.M."/>
            <person name="Wayne K.J."/>
            <person name="Tettelin H."/>
            <person name="Glass J.I."/>
            <person name="Rusch D."/>
            <person name="Podicherti R."/>
            <person name="Tsui H.-C.T."/>
            <person name="Winkler M.E."/>
        </authorList>
    </citation>
    <scope>NUCLEOTIDE SEQUENCE</scope>
</reference>
<name>A0A382E2T7_9ZZZZ</name>
<dbReference type="AlphaFoldDB" id="A0A382E2T7"/>
<dbReference type="EMBL" id="UINC01042386">
    <property type="protein sequence ID" value="SVB44958.1"/>
    <property type="molecule type" value="Genomic_DNA"/>
</dbReference>
<proteinExistence type="predicted"/>
<organism evidence="1">
    <name type="scientific">marine metagenome</name>
    <dbReference type="NCBI Taxonomy" id="408172"/>
    <lineage>
        <taxon>unclassified sequences</taxon>
        <taxon>metagenomes</taxon>
        <taxon>ecological metagenomes</taxon>
    </lineage>
</organism>
<gene>
    <name evidence="1" type="ORF">METZ01_LOCUS197812</name>
</gene>